<evidence type="ECO:0000313" key="1">
    <source>
        <dbReference type="EMBL" id="GFG72592.1"/>
    </source>
</evidence>
<organism evidence="1 2">
    <name type="scientific">Mycolicibacter senuensis</name>
    <dbReference type="NCBI Taxonomy" id="386913"/>
    <lineage>
        <taxon>Bacteria</taxon>
        <taxon>Bacillati</taxon>
        <taxon>Actinomycetota</taxon>
        <taxon>Actinomycetes</taxon>
        <taxon>Mycobacteriales</taxon>
        <taxon>Mycobacteriaceae</taxon>
        <taxon>Mycolicibacter</taxon>
    </lineage>
</organism>
<reference evidence="1 2" key="1">
    <citation type="journal article" date="2019" name="Emerg. Microbes Infect.">
        <title>Comprehensive subspecies identification of 175 nontuberculous mycobacteria species based on 7547 genomic profiles.</title>
        <authorList>
            <person name="Matsumoto Y."/>
            <person name="Kinjo T."/>
            <person name="Motooka D."/>
            <person name="Nabeya D."/>
            <person name="Jung N."/>
            <person name="Uechi K."/>
            <person name="Horii T."/>
            <person name="Iida T."/>
            <person name="Fujita J."/>
            <person name="Nakamura S."/>
        </authorList>
    </citation>
    <scope>NUCLEOTIDE SEQUENCE [LARGE SCALE GENOMIC DNA]</scope>
    <source>
        <strain evidence="1 2">JCM 16017</strain>
    </source>
</reference>
<evidence type="ECO:0008006" key="3">
    <source>
        <dbReference type="Google" id="ProtNLM"/>
    </source>
</evidence>
<comment type="caution">
    <text evidence="1">The sequence shown here is derived from an EMBL/GenBank/DDBJ whole genome shotgun (WGS) entry which is preliminary data.</text>
</comment>
<dbReference type="EMBL" id="BLKV01000003">
    <property type="protein sequence ID" value="GFG72592.1"/>
    <property type="molecule type" value="Genomic_DNA"/>
</dbReference>
<sequence>MPSPHAAKIVLTDDERAELESWTRRRNSAASLALRARIVLACADGGSNVQIADRLELDRSTIRKWRNRFVELRCDGLLDEPRPGRPRVIGDDQIEALITATLESTRRMPRTGRLGQWPITWV</sequence>
<dbReference type="SUPFAM" id="SSF46689">
    <property type="entry name" value="Homeodomain-like"/>
    <property type="match status" value="1"/>
</dbReference>
<evidence type="ECO:0000313" key="2">
    <source>
        <dbReference type="Proteomes" id="UP000465263"/>
    </source>
</evidence>
<keyword evidence="2" id="KW-1185">Reference proteome</keyword>
<protein>
    <recommendedName>
        <fullName evidence="3">IS630 family transposase</fullName>
    </recommendedName>
</protein>
<proteinExistence type="predicted"/>
<gene>
    <name evidence="1" type="ORF">MSEN_43120</name>
</gene>
<name>A0A7I9XRG1_9MYCO</name>
<accession>A0A7I9XRG1</accession>
<dbReference type="Proteomes" id="UP000465263">
    <property type="component" value="Unassembled WGS sequence"/>
</dbReference>
<dbReference type="Pfam" id="PF13551">
    <property type="entry name" value="HTH_29"/>
    <property type="match status" value="1"/>
</dbReference>
<dbReference type="InterPro" id="IPR009057">
    <property type="entry name" value="Homeodomain-like_sf"/>
</dbReference>
<dbReference type="AlphaFoldDB" id="A0A7I9XRG1"/>